<dbReference type="RefSeq" id="WP_147144418.1">
    <property type="nucleotide sequence ID" value="NZ_BAABIJ010000007.1"/>
</dbReference>
<comment type="function">
    <text evidence="4">Catalyzes the deacetylation of 1D-myo-inositol 2-acetamido-2-deoxy-alpha-D-glucopyranoside (GlcNAc-Ins) in the mycothiol biosynthesis pathway.</text>
</comment>
<keyword evidence="3 4" id="KW-0862">Zinc</keyword>
<dbReference type="AlphaFoldDB" id="A0A562UPT0"/>
<dbReference type="Pfam" id="PF02585">
    <property type="entry name" value="PIG-L"/>
    <property type="match status" value="1"/>
</dbReference>
<proteinExistence type="inferred from homology"/>
<evidence type="ECO:0000256" key="2">
    <source>
        <dbReference type="ARBA" id="ARBA00022801"/>
    </source>
</evidence>
<dbReference type="SUPFAM" id="SSF102588">
    <property type="entry name" value="LmbE-like"/>
    <property type="match status" value="1"/>
</dbReference>
<dbReference type="NCBIfam" id="TIGR03445">
    <property type="entry name" value="mycothiol_MshB"/>
    <property type="match status" value="1"/>
</dbReference>
<dbReference type="GO" id="GO:0008270">
    <property type="term" value="F:zinc ion binding"/>
    <property type="evidence" value="ECO:0007669"/>
    <property type="project" value="UniProtKB-UniRule"/>
</dbReference>
<comment type="similarity">
    <text evidence="4">Belongs to the MshB deacetylase family.</text>
</comment>
<accession>A0A562UPT0</accession>
<dbReference type="HAMAP" id="MF_01696">
    <property type="entry name" value="MshB"/>
    <property type="match status" value="1"/>
</dbReference>
<evidence type="ECO:0000313" key="5">
    <source>
        <dbReference type="EMBL" id="TWJ07620.1"/>
    </source>
</evidence>
<dbReference type="PANTHER" id="PTHR12993">
    <property type="entry name" value="N-ACETYLGLUCOSAMINYL-PHOSPHATIDYLINOSITOL DE-N-ACETYLASE-RELATED"/>
    <property type="match status" value="1"/>
</dbReference>
<keyword evidence="2 4" id="KW-0378">Hydrolase</keyword>
<evidence type="ECO:0000256" key="4">
    <source>
        <dbReference type="HAMAP-Rule" id="MF_01696"/>
    </source>
</evidence>
<organism evidence="5 6">
    <name type="scientific">Stackebrandtia albiflava</name>
    <dbReference type="NCBI Taxonomy" id="406432"/>
    <lineage>
        <taxon>Bacteria</taxon>
        <taxon>Bacillati</taxon>
        <taxon>Actinomycetota</taxon>
        <taxon>Actinomycetes</taxon>
        <taxon>Glycomycetales</taxon>
        <taxon>Glycomycetaceae</taxon>
        <taxon>Stackebrandtia</taxon>
    </lineage>
</organism>
<dbReference type="PANTHER" id="PTHR12993:SF26">
    <property type="entry name" value="1D-MYO-INOSITOL 2-ACETAMIDO-2-DEOXY-ALPHA-D-GLUCOPYRANOSIDE DEACETYLASE"/>
    <property type="match status" value="1"/>
</dbReference>
<dbReference type="Gene3D" id="3.40.50.10320">
    <property type="entry name" value="LmbE-like"/>
    <property type="match status" value="1"/>
</dbReference>
<keyword evidence="6" id="KW-1185">Reference proteome</keyword>
<name>A0A562UPT0_9ACTN</name>
<keyword evidence="1 4" id="KW-0479">Metal-binding</keyword>
<protein>
    <recommendedName>
        <fullName evidence="4">1D-myo-inositol 2-acetamido-2-deoxy-alpha-D-glucopyranoside deacetylase</fullName>
        <shortName evidence="4">GlcNAc-Ins deacetylase</shortName>
        <ecNumber evidence="4">3.5.1.103</ecNumber>
    </recommendedName>
    <alternativeName>
        <fullName evidence="4">N-acetyl-1-D-myo-inositol-2-amino-2-deoxy-alpha-D-glucopyranoside deacetylase</fullName>
    </alternativeName>
</protein>
<reference evidence="5 6" key="1">
    <citation type="journal article" date="2013" name="Stand. Genomic Sci.">
        <title>Genomic Encyclopedia of Type Strains, Phase I: The one thousand microbial genomes (KMG-I) project.</title>
        <authorList>
            <person name="Kyrpides N.C."/>
            <person name="Woyke T."/>
            <person name="Eisen J.A."/>
            <person name="Garrity G."/>
            <person name="Lilburn T.G."/>
            <person name="Beck B.J."/>
            <person name="Whitman W.B."/>
            <person name="Hugenholtz P."/>
            <person name="Klenk H.P."/>
        </authorList>
    </citation>
    <scope>NUCLEOTIDE SEQUENCE [LARGE SCALE GENOMIC DNA]</scope>
    <source>
        <strain evidence="5 6">DSM 45044</strain>
    </source>
</reference>
<feature type="binding site" evidence="4">
    <location>
        <position position="19"/>
    </location>
    <ligand>
        <name>Zn(2+)</name>
        <dbReference type="ChEBI" id="CHEBI:29105"/>
    </ligand>
</feature>
<evidence type="ECO:0000313" key="6">
    <source>
        <dbReference type="Proteomes" id="UP000321617"/>
    </source>
</evidence>
<feature type="binding site" evidence="4">
    <location>
        <position position="16"/>
    </location>
    <ligand>
        <name>Zn(2+)</name>
        <dbReference type="ChEBI" id="CHEBI:29105"/>
    </ligand>
</feature>
<dbReference type="EC" id="3.5.1.103" evidence="4"/>
<dbReference type="OrthoDB" id="158614at2"/>
<dbReference type="Proteomes" id="UP000321617">
    <property type="component" value="Unassembled WGS sequence"/>
</dbReference>
<gene>
    <name evidence="4" type="primary">mshB</name>
    <name evidence="5" type="ORF">LX16_5106</name>
</gene>
<comment type="caution">
    <text evidence="5">The sequence shown here is derived from an EMBL/GenBank/DDBJ whole genome shotgun (WGS) entry which is preliminary data.</text>
</comment>
<comment type="cofactor">
    <cofactor evidence="4">
        <name>Zn(2+)</name>
        <dbReference type="ChEBI" id="CHEBI:29105"/>
    </cofactor>
    <text evidence="4">Binds 1 zinc ion per subunit.</text>
</comment>
<dbReference type="InterPro" id="IPR003737">
    <property type="entry name" value="GlcNAc_PI_deacetylase-related"/>
</dbReference>
<dbReference type="GO" id="GO:0035595">
    <property type="term" value="F:N-acetylglucosaminylinositol deacetylase activity"/>
    <property type="evidence" value="ECO:0007669"/>
    <property type="project" value="UniProtKB-EC"/>
</dbReference>
<sequence>MTEISAPLRAVFVHAHPDDETVGTGATLAHYAARPDCHVTLVTCTLGEEGEIHVPELAGLAVDGADQLGGYRLVEWQRACDALGVTDRRMLGGVGTHRDSGMMGLPANSHPRAFWGADVTEAATPLVAVLREVRPQVLVTYDPNGFYGHPDHIQAHRVSVEAARLAGDAAFRPDLGEPHRIAKFYWTTVPKSSLAAGFEAFKESSDNPFGDAASVADLPFGVDDSEVDCLITAPESADRKLAALRAHATQVPPENWVYVLAARLGADAVATEHYILAEGVRGDGAGPHGWETDLFAGVTPH</sequence>
<dbReference type="EMBL" id="VLLL01000011">
    <property type="protein sequence ID" value="TWJ07620.1"/>
    <property type="molecule type" value="Genomic_DNA"/>
</dbReference>
<dbReference type="GO" id="GO:0010125">
    <property type="term" value="P:mycothiol biosynthetic process"/>
    <property type="evidence" value="ECO:0007669"/>
    <property type="project" value="UniProtKB-UniRule"/>
</dbReference>
<dbReference type="InterPro" id="IPR017810">
    <property type="entry name" value="Mycothiol_biosynthesis_MshB"/>
</dbReference>
<evidence type="ECO:0000256" key="1">
    <source>
        <dbReference type="ARBA" id="ARBA00022723"/>
    </source>
</evidence>
<evidence type="ECO:0000256" key="3">
    <source>
        <dbReference type="ARBA" id="ARBA00022833"/>
    </source>
</evidence>
<dbReference type="InterPro" id="IPR024078">
    <property type="entry name" value="LmbE-like_dom_sf"/>
</dbReference>
<comment type="catalytic activity">
    <reaction evidence="4">
        <text>1D-myo-inositol 2-acetamido-2-deoxy-alpha-D-glucopyranoside + H2O = 1D-myo-inositol 2-amino-2-deoxy-alpha-D-glucopyranoside + acetate</text>
        <dbReference type="Rhea" id="RHEA:26180"/>
        <dbReference type="ChEBI" id="CHEBI:15377"/>
        <dbReference type="ChEBI" id="CHEBI:30089"/>
        <dbReference type="ChEBI" id="CHEBI:52442"/>
        <dbReference type="ChEBI" id="CHEBI:58886"/>
        <dbReference type="EC" id="3.5.1.103"/>
    </reaction>
</comment>
<feature type="binding site" evidence="4">
    <location>
        <position position="152"/>
    </location>
    <ligand>
        <name>Zn(2+)</name>
        <dbReference type="ChEBI" id="CHEBI:29105"/>
    </ligand>
</feature>